<dbReference type="PANTHER" id="PTHR42280">
    <property type="entry name" value="CITG FAMILY PROTEIN"/>
    <property type="match status" value="1"/>
</dbReference>
<dbReference type="PANTHER" id="PTHR42280:SF1">
    <property type="entry name" value="CITG FAMILY PROTEIN"/>
    <property type="match status" value="1"/>
</dbReference>
<dbReference type="AlphaFoldDB" id="A0A285ERY0"/>
<reference evidence="3" key="2">
    <citation type="submission" date="2017-09" db="EMBL/GenBank/DDBJ databases">
        <authorList>
            <person name="Varghese N."/>
            <person name="Submissions S."/>
        </authorList>
    </citation>
    <scope>NUCLEOTIDE SEQUENCE [LARGE SCALE GENOMIC DNA]</scope>
    <source>
        <strain evidence="3">WG-1MB</strain>
    </source>
</reference>
<protein>
    <submittedName>
        <fullName evidence="1">Triphosphoribosyl-dephospho-CoA synthase</fullName>
    </submittedName>
</protein>
<organism evidence="1 3">
    <name type="scientific">Methanohalophilus euhalobius</name>
    <dbReference type="NCBI Taxonomy" id="51203"/>
    <lineage>
        <taxon>Archaea</taxon>
        <taxon>Methanobacteriati</taxon>
        <taxon>Methanobacteriota</taxon>
        <taxon>Stenosarchaea group</taxon>
        <taxon>Methanomicrobia</taxon>
        <taxon>Methanosarcinales</taxon>
        <taxon>Methanosarcinaceae</taxon>
        <taxon>Methanohalophilus</taxon>
    </lineage>
</organism>
<dbReference type="Proteomes" id="UP000217726">
    <property type="component" value="Unassembled WGS sequence"/>
</dbReference>
<name>A0A285ERY0_9EURY</name>
<reference evidence="2 4" key="3">
    <citation type="submission" date="2019-03" db="EMBL/GenBank/DDBJ databases">
        <title>Subsurface microbial communities from deep shales in Ohio and West Virginia, USA.</title>
        <authorList>
            <person name="Wrighton K."/>
        </authorList>
    </citation>
    <scope>NUCLEOTIDE SEQUENCE [LARGE SCALE GENOMIC DNA]</scope>
    <source>
        <strain evidence="2 4">WG1_MB</strain>
    </source>
</reference>
<dbReference type="EMBL" id="SMMS01000001">
    <property type="protein sequence ID" value="TCL11266.1"/>
    <property type="molecule type" value="Genomic_DNA"/>
</dbReference>
<gene>
    <name evidence="2" type="ORF">C7960_0391</name>
    <name evidence="1" type="ORF">SAMN06295989_101356</name>
</gene>
<dbReference type="EMBL" id="OBDR01000001">
    <property type="protein sequence ID" value="SNY00984.1"/>
    <property type="molecule type" value="Genomic_DNA"/>
</dbReference>
<dbReference type="Proteomes" id="UP000295404">
    <property type="component" value="Unassembled WGS sequence"/>
</dbReference>
<evidence type="ECO:0000313" key="4">
    <source>
        <dbReference type="Proteomes" id="UP000295404"/>
    </source>
</evidence>
<keyword evidence="3" id="KW-1185">Reference proteome</keyword>
<sequence length="306" mass="34206">MNSCYKIQPSEVARSAQLAMILEVSASPKPGNIDRTHDYVDTCYEHFLASATGVYPVIERAASGKEKIGQLLKEAVLESNKWQKGGNTHFGAFLLLLPLAKAAGQLSQENETFDMKKMVERAHWIVKHTDVEDSINFYQAFGKANVCVQDVEDLDLNDSDSITILRKNQTSLFELMEISENYDMIAKEWTHGFELCCRCSEQITDLMEEKGTCTDINCSIVYTFLKLLSKNPDTFIQTKFNRETAVEVSEKATAIVTQIEACGYEATLPSIIELDEELLKKKINPGSTADIIIGGLFLSIMGGMRF</sequence>
<dbReference type="Pfam" id="PF01874">
    <property type="entry name" value="CitG"/>
    <property type="match status" value="1"/>
</dbReference>
<dbReference type="OrthoDB" id="85890at2157"/>
<dbReference type="Gene3D" id="1.10.4200.10">
    <property type="entry name" value="Triphosphoribosyl-dephospho-CoA protein"/>
    <property type="match status" value="1"/>
</dbReference>
<dbReference type="RefSeq" id="WP_096711517.1">
    <property type="nucleotide sequence ID" value="NZ_OBDR01000001.1"/>
</dbReference>
<accession>A0A285ERY0</accession>
<dbReference type="InterPro" id="IPR002736">
    <property type="entry name" value="CitG"/>
</dbReference>
<proteinExistence type="predicted"/>
<dbReference type="GO" id="GO:0046917">
    <property type="term" value="F:triphosphoribosyl-dephospho-CoA synthase activity"/>
    <property type="evidence" value="ECO:0007669"/>
    <property type="project" value="InterPro"/>
</dbReference>
<reference evidence="1" key="1">
    <citation type="submission" date="2017-09" db="EMBL/GenBank/DDBJ databases">
        <authorList>
            <person name="Ehlers B."/>
            <person name="Leendertz F.H."/>
        </authorList>
    </citation>
    <scope>NUCLEOTIDE SEQUENCE [LARGE SCALE GENOMIC DNA]</scope>
    <source>
        <strain evidence="1">WG-1MB</strain>
    </source>
</reference>
<evidence type="ECO:0000313" key="2">
    <source>
        <dbReference type="EMBL" id="TCL11266.1"/>
    </source>
</evidence>
<dbReference type="GO" id="GO:0005524">
    <property type="term" value="F:ATP binding"/>
    <property type="evidence" value="ECO:0007669"/>
    <property type="project" value="InterPro"/>
</dbReference>
<evidence type="ECO:0000313" key="3">
    <source>
        <dbReference type="Proteomes" id="UP000217726"/>
    </source>
</evidence>
<evidence type="ECO:0000313" key="1">
    <source>
        <dbReference type="EMBL" id="SNY00984.1"/>
    </source>
</evidence>